<dbReference type="GeneID" id="105224258"/>
<dbReference type="RefSeq" id="XP_049316211.1">
    <property type="nucleotide sequence ID" value="XM_049460254.1"/>
</dbReference>
<name>A0A8N4L054_BACDO</name>
<dbReference type="PANTHER" id="PTHR14057">
    <property type="entry name" value="TRANSCRIPTION FACTOR ONECUT"/>
    <property type="match status" value="1"/>
</dbReference>
<feature type="region of interest" description="Disordered" evidence="11">
    <location>
        <begin position="1103"/>
        <end position="1161"/>
    </location>
</feature>
<evidence type="ECO:0000256" key="7">
    <source>
        <dbReference type="ARBA" id="ARBA00023242"/>
    </source>
</evidence>
<dbReference type="KEGG" id="bdr:105224258"/>
<keyword evidence="3 10" id="KW-0805">Transcription regulation</keyword>
<dbReference type="SMART" id="SM00389">
    <property type="entry name" value="HOX"/>
    <property type="match status" value="1"/>
</dbReference>
<evidence type="ECO:0000313" key="15">
    <source>
        <dbReference type="RefSeq" id="XP_049316205.1"/>
    </source>
</evidence>
<dbReference type="AlphaFoldDB" id="A0A8N4L054"/>
<feature type="compositionally biased region" description="Polar residues" evidence="11">
    <location>
        <begin position="351"/>
        <end position="369"/>
    </location>
</feature>
<evidence type="ECO:0000313" key="17">
    <source>
        <dbReference type="RefSeq" id="XP_049316207.1"/>
    </source>
</evidence>
<proteinExistence type="inferred from homology"/>
<evidence type="ECO:0000256" key="1">
    <source>
        <dbReference type="ARBA" id="ARBA00004123"/>
    </source>
</evidence>
<feature type="region of interest" description="Disordered" evidence="11">
    <location>
        <begin position="874"/>
        <end position="896"/>
    </location>
</feature>
<dbReference type="GO" id="GO:0000978">
    <property type="term" value="F:RNA polymerase II cis-regulatory region sequence-specific DNA binding"/>
    <property type="evidence" value="ECO:0007669"/>
    <property type="project" value="TreeGrafter"/>
</dbReference>
<evidence type="ECO:0000313" key="14">
    <source>
        <dbReference type="Proteomes" id="UP001652620"/>
    </source>
</evidence>
<protein>
    <recommendedName>
        <fullName evidence="10">One cut domain family member</fullName>
    </recommendedName>
</protein>
<dbReference type="CDD" id="cd00086">
    <property type="entry name" value="homeodomain"/>
    <property type="match status" value="1"/>
</dbReference>
<dbReference type="SUPFAM" id="SSF46689">
    <property type="entry name" value="Homeodomain-like"/>
    <property type="match status" value="1"/>
</dbReference>
<feature type="DNA-binding region" description="Homeobox" evidence="8">
    <location>
        <begin position="1041"/>
        <end position="1100"/>
    </location>
</feature>
<evidence type="ECO:0000313" key="20">
    <source>
        <dbReference type="RefSeq" id="XP_049316211.1"/>
    </source>
</evidence>
<dbReference type="Gene3D" id="1.10.10.60">
    <property type="entry name" value="Homeodomain-like"/>
    <property type="match status" value="1"/>
</dbReference>
<dbReference type="FunFam" id="1.10.10.60:FF:000054">
    <property type="entry name" value="One cut domain family member"/>
    <property type="match status" value="1"/>
</dbReference>
<gene>
    <name evidence="15 16 17 18 19 20" type="primary">LOC105224258</name>
</gene>
<dbReference type="InterPro" id="IPR009057">
    <property type="entry name" value="Homeodomain-like_sf"/>
</dbReference>
<evidence type="ECO:0000256" key="10">
    <source>
        <dbReference type="RuleBase" id="RU361129"/>
    </source>
</evidence>
<organism evidence="14 16">
    <name type="scientific">Bactrocera dorsalis</name>
    <name type="common">Oriental fruit fly</name>
    <name type="synonym">Dacus dorsalis</name>
    <dbReference type="NCBI Taxonomy" id="27457"/>
    <lineage>
        <taxon>Eukaryota</taxon>
        <taxon>Metazoa</taxon>
        <taxon>Ecdysozoa</taxon>
        <taxon>Arthropoda</taxon>
        <taxon>Hexapoda</taxon>
        <taxon>Insecta</taxon>
        <taxon>Pterygota</taxon>
        <taxon>Neoptera</taxon>
        <taxon>Endopterygota</taxon>
        <taxon>Diptera</taxon>
        <taxon>Brachycera</taxon>
        <taxon>Muscomorpha</taxon>
        <taxon>Tephritoidea</taxon>
        <taxon>Tephritidae</taxon>
        <taxon>Bactrocera</taxon>
        <taxon>Bactrocera</taxon>
    </lineage>
</organism>
<keyword evidence="4 8" id="KW-0238">DNA-binding</keyword>
<keyword evidence="7 8" id="KW-0539">Nucleus</keyword>
<dbReference type="PROSITE" id="PS51042">
    <property type="entry name" value="CUT"/>
    <property type="match status" value="1"/>
</dbReference>
<dbReference type="InterPro" id="IPR001356">
    <property type="entry name" value="HD"/>
</dbReference>
<dbReference type="InterPro" id="IPR051649">
    <property type="entry name" value="CUT_Homeobox"/>
</dbReference>
<evidence type="ECO:0000259" key="13">
    <source>
        <dbReference type="PROSITE" id="PS51042"/>
    </source>
</evidence>
<feature type="domain" description="Homeobox" evidence="12">
    <location>
        <begin position="1039"/>
        <end position="1099"/>
    </location>
</feature>
<feature type="compositionally biased region" description="Gly residues" evidence="11">
    <location>
        <begin position="882"/>
        <end position="895"/>
    </location>
</feature>
<feature type="compositionally biased region" description="Low complexity" evidence="11">
    <location>
        <begin position="1115"/>
        <end position="1157"/>
    </location>
</feature>
<evidence type="ECO:0000256" key="9">
    <source>
        <dbReference type="RuleBase" id="RU000682"/>
    </source>
</evidence>
<dbReference type="InterPro" id="IPR010982">
    <property type="entry name" value="Lambda_DNA-bd_dom_sf"/>
</dbReference>
<dbReference type="RefSeq" id="XP_049316208.1">
    <property type="nucleotide sequence ID" value="XM_049460251.1"/>
</dbReference>
<dbReference type="GO" id="GO:0005634">
    <property type="term" value="C:nucleus"/>
    <property type="evidence" value="ECO:0007669"/>
    <property type="project" value="UniProtKB-SubCell"/>
</dbReference>
<dbReference type="PROSITE" id="PS50071">
    <property type="entry name" value="HOMEOBOX_2"/>
    <property type="match status" value="1"/>
</dbReference>
<evidence type="ECO:0000256" key="5">
    <source>
        <dbReference type="ARBA" id="ARBA00023155"/>
    </source>
</evidence>
<evidence type="ECO:0000313" key="19">
    <source>
        <dbReference type="RefSeq" id="XP_049316210.1"/>
    </source>
</evidence>
<evidence type="ECO:0000256" key="3">
    <source>
        <dbReference type="ARBA" id="ARBA00023015"/>
    </source>
</evidence>
<evidence type="ECO:0000313" key="16">
    <source>
        <dbReference type="RefSeq" id="XP_049316206.1"/>
    </source>
</evidence>
<evidence type="ECO:0000259" key="12">
    <source>
        <dbReference type="PROSITE" id="PS50071"/>
    </source>
</evidence>
<dbReference type="PANTHER" id="PTHR14057:SF47">
    <property type="entry name" value="HOMEOBOX PROTEIN ONECUT"/>
    <property type="match status" value="1"/>
</dbReference>
<dbReference type="SMR" id="A0A8N4L054"/>
<dbReference type="RefSeq" id="XP_049316206.1">
    <property type="nucleotide sequence ID" value="XM_049460249.1"/>
</dbReference>
<dbReference type="RefSeq" id="XP_049316210.1">
    <property type="nucleotide sequence ID" value="XM_049460253.1"/>
</dbReference>
<evidence type="ECO:0000256" key="11">
    <source>
        <dbReference type="SAM" id="MobiDB-lite"/>
    </source>
</evidence>
<dbReference type="InterPro" id="IPR003350">
    <property type="entry name" value="CUT_dom"/>
</dbReference>
<dbReference type="SUPFAM" id="SSF47413">
    <property type="entry name" value="lambda repressor-like DNA-binding domains"/>
    <property type="match status" value="1"/>
</dbReference>
<sequence>MKNLRNSIIKISMASISDIIDQQSLTSQLVDESGLITATASSASARRVSDVGVSVDHASLSQNSALVDGHRTPSSSPTSALSAHNVIIDDHNVVAHTVVTTSDGTITDVEGAGPVVMVRTIIDGLSHSPVHSTFQTSTTVSAQSQHEQQLNRQHVDNQHRHLYQHHQLVTSPHQQLLQIANEHQNLQDLGEHHTQQKQKDRLHDGSPVNFVGSDVTLNELSVCSSPNSGTATNIIEIKQEDQVVVIEEHDEGSKKIGKQRDENHCSDRRTLDVPHIDVDVGVSGIDELSTDAVEVTLNQHHHQHVQLHQQQLLHHHYVSAGGNRNGSNSMSQNSHDSLHERQQSHHGHQDGVSNNNYRNTLSAPQTSDHQASHHETLTVIVQQHEDSRDSASHMLSPELGAVDENSLQPTSYQTLTSVNERISPPSFSPTSSYATLTPLQPLPPISTMSEKFAYGGHINGGGVSVGGNCVGGGAGSNSNSSSSGVGPFAVMPNQGSLGGLSLSSLSGVQSPYSSYDKLPSIGMSMSPSHNYSTSPSHTLSGMVVACELHTASPSPCGALSPQSAYSHSTELHSPTLSSTCKTTTDGIITNNVSGNTNLTTGTTSLHINQSDSRKHVICLSQPVTIGNGTVVEENVVVTGYESPYSIHQRDLLVTSTPSSSSTSGERNSHLHLQHSPILSPHSVSAGSVSLNSPGSCSMINQPIVTLPPINGAMATLSAASLGSRDIPDISRLEQDAVAVSLTPSPPPNDMMGTATTLLTIQQPMSHTHSQQQHLVTVTSQQHHIGKQSHPVTSDCNLNVSSSSLRLPSVMGGQNLLSNNNTLCNMGQPQRQLSQQHSQSDQQHLQLNIQHVTTINNGSNSSSGSSGCNTIGGGGSTCSSSGGASGGAGIGSGGSGALTSSADMEEINTKDLAQRISAELKRYSIPQAIFAQRVLCRSQGTLSDLLRNPKPWSKLKSGRETFRRMFKWLQEPEFQRMSALRMAAAQIPQRSSTSSNSGQVSNSTSIGTNNVIVSNISNCGNVSGNGMCRRKEEPHIEHMPQPKKPRLVFTDLQRRTLQAIFKETKRPSKEMQVTIARQLGLEPTTVGNFFMNARRRSMDKWRDDDSIGLGTHRHSSSGNGNNRLSNNNSNNNHRSYHHQQYQHSHQHHQSLSPSNQHSLDLDDDADMDLHLSHDDFDLEGEHVNDPANHDML</sequence>
<feature type="region of interest" description="Disordered" evidence="11">
    <location>
        <begin position="319"/>
        <end position="373"/>
    </location>
</feature>
<accession>A0A8N4L054</accession>
<keyword evidence="14" id="KW-1185">Reference proteome</keyword>
<keyword evidence="6 10" id="KW-0804">Transcription</keyword>
<reference evidence="15 16" key="1">
    <citation type="submission" date="2025-05" db="UniProtKB">
        <authorList>
            <consortium name="RefSeq"/>
        </authorList>
    </citation>
    <scope>IDENTIFICATION</scope>
    <source>
        <tissue evidence="15 16">Adult</tissue>
    </source>
</reference>
<keyword evidence="5 8" id="KW-0371">Homeobox</keyword>
<dbReference type="Pfam" id="PF02376">
    <property type="entry name" value="CUT"/>
    <property type="match status" value="1"/>
</dbReference>
<evidence type="ECO:0000256" key="4">
    <source>
        <dbReference type="ARBA" id="ARBA00023125"/>
    </source>
</evidence>
<evidence type="ECO:0000256" key="8">
    <source>
        <dbReference type="PROSITE-ProRule" id="PRU00108"/>
    </source>
</evidence>
<comment type="similarity">
    <text evidence="2 10">Belongs to the CUT homeobox family.</text>
</comment>
<evidence type="ECO:0000256" key="2">
    <source>
        <dbReference type="ARBA" id="ARBA00008190"/>
    </source>
</evidence>
<dbReference type="CTD" id="45816"/>
<feature type="compositionally biased region" description="Polar residues" evidence="11">
    <location>
        <begin position="325"/>
        <end position="335"/>
    </location>
</feature>
<evidence type="ECO:0000256" key="6">
    <source>
        <dbReference type="ARBA" id="ARBA00023163"/>
    </source>
</evidence>
<dbReference type="GO" id="GO:0000981">
    <property type="term" value="F:DNA-binding transcription factor activity, RNA polymerase II-specific"/>
    <property type="evidence" value="ECO:0007669"/>
    <property type="project" value="TreeGrafter"/>
</dbReference>
<comment type="subcellular location">
    <subcellularLocation>
        <location evidence="1 8 9">Nucleus</location>
    </subcellularLocation>
</comment>
<dbReference type="SMART" id="SM01109">
    <property type="entry name" value="CUT"/>
    <property type="match status" value="1"/>
</dbReference>
<feature type="domain" description="CUT" evidence="13">
    <location>
        <begin position="897"/>
        <end position="983"/>
    </location>
</feature>
<dbReference type="FunFam" id="1.10.260.40:FF:000005">
    <property type="entry name" value="One cut domain family member"/>
    <property type="match status" value="1"/>
</dbReference>
<evidence type="ECO:0000313" key="18">
    <source>
        <dbReference type="RefSeq" id="XP_049316208.1"/>
    </source>
</evidence>
<feature type="compositionally biased region" description="Basic and acidic residues" evidence="11">
    <location>
        <begin position="336"/>
        <end position="349"/>
    </location>
</feature>
<dbReference type="RefSeq" id="XP_049316205.1">
    <property type="nucleotide sequence ID" value="XM_049460248.1"/>
</dbReference>
<dbReference type="Gene3D" id="1.10.260.40">
    <property type="entry name" value="lambda repressor-like DNA-binding domains"/>
    <property type="match status" value="1"/>
</dbReference>
<dbReference type="Proteomes" id="UP001652620">
    <property type="component" value="Chromosome 6"/>
</dbReference>
<dbReference type="RefSeq" id="XP_049316207.1">
    <property type="nucleotide sequence ID" value="XM_049460250.1"/>
</dbReference>
<dbReference type="Pfam" id="PF00046">
    <property type="entry name" value="Homeodomain"/>
    <property type="match status" value="1"/>
</dbReference>